<evidence type="ECO:0000256" key="7">
    <source>
        <dbReference type="ARBA" id="ARBA00023136"/>
    </source>
</evidence>
<keyword evidence="7 9" id="KW-0472">Membrane</keyword>
<comment type="subunit">
    <text evidence="9">The complex comprises the extracytoplasmic solute receptor protein and the two transmembrane proteins.</text>
</comment>
<keyword evidence="5 9" id="KW-0812">Transmembrane</keyword>
<evidence type="ECO:0000313" key="11">
    <source>
        <dbReference type="EMBL" id="MBJ3778028.1"/>
    </source>
</evidence>
<accession>A0A934ISW8</accession>
<comment type="function">
    <text evidence="9">Part of the tripartite ATP-independent periplasmic (TRAP) transport system.</text>
</comment>
<evidence type="ECO:0000256" key="4">
    <source>
        <dbReference type="ARBA" id="ARBA00022519"/>
    </source>
</evidence>
<dbReference type="AlphaFoldDB" id="A0A934ISW8"/>
<evidence type="ECO:0000256" key="3">
    <source>
        <dbReference type="ARBA" id="ARBA00022475"/>
    </source>
</evidence>
<reference evidence="11" key="1">
    <citation type="submission" date="2020-12" db="EMBL/GenBank/DDBJ databases">
        <title>Bacterial taxonomy.</title>
        <authorList>
            <person name="Pan X."/>
        </authorList>
    </citation>
    <scope>NUCLEOTIDE SEQUENCE</scope>
    <source>
        <strain evidence="11">B2012</strain>
    </source>
</reference>
<dbReference type="PANTHER" id="PTHR35011">
    <property type="entry name" value="2,3-DIKETO-L-GULONATE TRAP TRANSPORTER SMALL PERMEASE PROTEIN YIAM"/>
    <property type="match status" value="1"/>
</dbReference>
<dbReference type="RefSeq" id="WP_198883930.1">
    <property type="nucleotide sequence ID" value="NZ_JAEKJA010000022.1"/>
</dbReference>
<evidence type="ECO:0000313" key="12">
    <source>
        <dbReference type="Proteomes" id="UP000609531"/>
    </source>
</evidence>
<evidence type="ECO:0000256" key="8">
    <source>
        <dbReference type="ARBA" id="ARBA00038436"/>
    </source>
</evidence>
<evidence type="ECO:0000256" key="9">
    <source>
        <dbReference type="RuleBase" id="RU369079"/>
    </source>
</evidence>
<comment type="similarity">
    <text evidence="8 9">Belongs to the TRAP transporter small permease family.</text>
</comment>
<organism evidence="11 12">
    <name type="scientific">Acuticoccus mangrovi</name>
    <dbReference type="NCBI Taxonomy" id="2796142"/>
    <lineage>
        <taxon>Bacteria</taxon>
        <taxon>Pseudomonadati</taxon>
        <taxon>Pseudomonadota</taxon>
        <taxon>Alphaproteobacteria</taxon>
        <taxon>Hyphomicrobiales</taxon>
        <taxon>Amorphaceae</taxon>
        <taxon>Acuticoccus</taxon>
    </lineage>
</organism>
<keyword evidence="4 9" id="KW-0997">Cell inner membrane</keyword>
<evidence type="ECO:0000256" key="1">
    <source>
        <dbReference type="ARBA" id="ARBA00004429"/>
    </source>
</evidence>
<keyword evidence="2 9" id="KW-0813">Transport</keyword>
<dbReference type="InterPro" id="IPR007387">
    <property type="entry name" value="TRAP_DctQ"/>
</dbReference>
<comment type="subcellular location">
    <subcellularLocation>
        <location evidence="1 9">Cell inner membrane</location>
        <topology evidence="1 9">Multi-pass membrane protein</topology>
    </subcellularLocation>
</comment>
<evidence type="ECO:0000256" key="5">
    <source>
        <dbReference type="ARBA" id="ARBA00022692"/>
    </source>
</evidence>
<feature type="transmembrane region" description="Helical" evidence="9">
    <location>
        <begin position="89"/>
        <end position="113"/>
    </location>
</feature>
<protein>
    <recommendedName>
        <fullName evidence="9">TRAP transporter small permease protein</fullName>
    </recommendedName>
</protein>
<dbReference type="GO" id="GO:0022857">
    <property type="term" value="F:transmembrane transporter activity"/>
    <property type="evidence" value="ECO:0007669"/>
    <property type="project" value="UniProtKB-UniRule"/>
</dbReference>
<comment type="caution">
    <text evidence="11">The sequence shown here is derived from an EMBL/GenBank/DDBJ whole genome shotgun (WGS) entry which is preliminary data.</text>
</comment>
<feature type="transmembrane region" description="Helical" evidence="9">
    <location>
        <begin position="133"/>
        <end position="154"/>
    </location>
</feature>
<dbReference type="Proteomes" id="UP000609531">
    <property type="component" value="Unassembled WGS sequence"/>
</dbReference>
<name>A0A934ISW8_9HYPH</name>
<keyword evidence="3" id="KW-1003">Cell membrane</keyword>
<dbReference type="Pfam" id="PF04290">
    <property type="entry name" value="DctQ"/>
    <property type="match status" value="1"/>
</dbReference>
<keyword evidence="12" id="KW-1185">Reference proteome</keyword>
<keyword evidence="6 9" id="KW-1133">Transmembrane helix</keyword>
<dbReference type="InterPro" id="IPR055348">
    <property type="entry name" value="DctQ"/>
</dbReference>
<gene>
    <name evidence="11" type="ORF">JCR33_20175</name>
</gene>
<evidence type="ECO:0000256" key="6">
    <source>
        <dbReference type="ARBA" id="ARBA00022989"/>
    </source>
</evidence>
<evidence type="ECO:0000259" key="10">
    <source>
        <dbReference type="Pfam" id="PF04290"/>
    </source>
</evidence>
<proteinExistence type="inferred from homology"/>
<feature type="transmembrane region" description="Helical" evidence="9">
    <location>
        <begin position="50"/>
        <end position="68"/>
    </location>
</feature>
<dbReference type="EMBL" id="JAEKJA010000022">
    <property type="protein sequence ID" value="MBJ3778028.1"/>
    <property type="molecule type" value="Genomic_DNA"/>
</dbReference>
<feature type="transmembrane region" description="Helical" evidence="9">
    <location>
        <begin position="7"/>
        <end position="30"/>
    </location>
</feature>
<sequence>MAVVDRILRAVEAVLVWIAAATTAVILALATAEILARGLFNAPIRGQLDLITLAMPFAAILGISRALTRNAHVRMPLVVDALPQRARHIVEAAGMGLGAFICAVLSIGAYQFFERALAYSDNTPDLRIPTWPVKLMISASLALLAVRFALYALVHLRLVRDPADAAAEALLPAHRTLEDVTE</sequence>
<dbReference type="GO" id="GO:0005886">
    <property type="term" value="C:plasma membrane"/>
    <property type="evidence" value="ECO:0007669"/>
    <property type="project" value="UniProtKB-SubCell"/>
</dbReference>
<evidence type="ECO:0000256" key="2">
    <source>
        <dbReference type="ARBA" id="ARBA00022448"/>
    </source>
</evidence>
<feature type="domain" description="Tripartite ATP-independent periplasmic transporters DctQ component" evidence="10">
    <location>
        <begin position="27"/>
        <end position="154"/>
    </location>
</feature>